<protein>
    <recommendedName>
        <fullName evidence="4">Outer membrane protein beta-barrel domain-containing protein</fullName>
    </recommendedName>
</protein>
<evidence type="ECO:0000313" key="3">
    <source>
        <dbReference type="Proteomes" id="UP000366872"/>
    </source>
</evidence>
<dbReference type="Proteomes" id="UP000366872">
    <property type="component" value="Unassembled WGS sequence"/>
</dbReference>
<feature type="chain" id="PRO_5025583624" description="Outer membrane protein beta-barrel domain-containing protein" evidence="1">
    <location>
        <begin position="23"/>
        <end position="145"/>
    </location>
</feature>
<dbReference type="SUPFAM" id="SSF56925">
    <property type="entry name" value="OMPA-like"/>
    <property type="match status" value="1"/>
</dbReference>
<dbReference type="InterPro" id="IPR011250">
    <property type="entry name" value="OMP/PagP_B-barrel"/>
</dbReference>
<name>A0A6C2U7L6_PONDE</name>
<gene>
    <name evidence="2" type="ORF">PDESU_04007</name>
</gene>
<feature type="signal peptide" evidence="1">
    <location>
        <begin position="1"/>
        <end position="22"/>
    </location>
</feature>
<dbReference type="EMBL" id="CAAHFG010000002">
    <property type="protein sequence ID" value="VGO15424.1"/>
    <property type="molecule type" value="Genomic_DNA"/>
</dbReference>
<keyword evidence="1" id="KW-0732">Signal</keyword>
<organism evidence="2 3">
    <name type="scientific">Pontiella desulfatans</name>
    <dbReference type="NCBI Taxonomy" id="2750659"/>
    <lineage>
        <taxon>Bacteria</taxon>
        <taxon>Pseudomonadati</taxon>
        <taxon>Kiritimatiellota</taxon>
        <taxon>Kiritimatiellia</taxon>
        <taxon>Kiritimatiellales</taxon>
        <taxon>Pontiellaceae</taxon>
        <taxon>Pontiella</taxon>
    </lineage>
</organism>
<evidence type="ECO:0000256" key="1">
    <source>
        <dbReference type="SAM" id="SignalP"/>
    </source>
</evidence>
<evidence type="ECO:0000313" key="2">
    <source>
        <dbReference type="EMBL" id="VGO15424.1"/>
    </source>
</evidence>
<reference evidence="2 3" key="1">
    <citation type="submission" date="2019-04" db="EMBL/GenBank/DDBJ databases">
        <authorList>
            <person name="Van Vliet M D."/>
        </authorList>
    </citation>
    <scope>NUCLEOTIDE SEQUENCE [LARGE SCALE GENOMIC DNA]</scope>
    <source>
        <strain evidence="2 3">F1</strain>
    </source>
</reference>
<dbReference type="Gene3D" id="2.40.160.20">
    <property type="match status" value="1"/>
</dbReference>
<dbReference type="AlphaFoldDB" id="A0A6C2U7L6"/>
<proteinExistence type="predicted"/>
<sequence>MKNRCRCMLMLAACLLTSSVWAGIEGWGLGVGVFDEDVGVQGRKDFTMGEAEVSQISLQGSVFFHDKTTFRFDANYHHILNPESSFKLYPLAGAEFSINKKSNRWGANLGGGLNIKLTEHNDLFIELKYVFGDWDGFGLMAGIHF</sequence>
<dbReference type="RefSeq" id="WP_136080989.1">
    <property type="nucleotide sequence ID" value="NZ_CAAHFG010000002.1"/>
</dbReference>
<evidence type="ECO:0008006" key="4">
    <source>
        <dbReference type="Google" id="ProtNLM"/>
    </source>
</evidence>
<keyword evidence="3" id="KW-1185">Reference proteome</keyword>
<accession>A0A6C2U7L6</accession>